<sequence>MLFTKLDLENRRVKDLFKINSKTHMFSWDHYYECYNYTIRQILDKGLSKKYALNSLSKPVLFLIRHNFELLLKKNLMINNFDIPISHDFKEILNAFPDKTLVPDEFQLILSAQVFVNDGANLRYDLNKETGESYFPNGERIEVCPTLELFNSIASSDTFHLDQLCTPFDYTSKTKKWDLTFHMRECAGLGILRTQFDGTIEMLIEGIINDGFDIHKVYLPLMFLIRHSLELALKFNIQRIQATSSLISQKDLTWEHSLATLFNCYDDYLSKIDQSKLSPVVQEQYKGYKPVYDELYSIIHNFDSNSRIFRFPTDKSGDPYSVKLLNKDIVKILRLYYFVDPFITFTNLVLEEENALI</sequence>
<dbReference type="Proteomes" id="UP000183200">
    <property type="component" value="Unassembled WGS sequence"/>
</dbReference>
<reference evidence="2" key="1">
    <citation type="submission" date="2016-10" db="EMBL/GenBank/DDBJ databases">
        <authorList>
            <person name="Varghese N."/>
            <person name="Submissions S."/>
        </authorList>
    </citation>
    <scope>NUCLEOTIDE SEQUENCE [LARGE SCALE GENOMIC DNA]</scope>
    <source>
        <strain evidence="2">DSM 19110</strain>
    </source>
</reference>
<proteinExistence type="predicted"/>
<organism evidence="1 2">
    <name type="scientific">Pedobacter steynii</name>
    <dbReference type="NCBI Taxonomy" id="430522"/>
    <lineage>
        <taxon>Bacteria</taxon>
        <taxon>Pseudomonadati</taxon>
        <taxon>Bacteroidota</taxon>
        <taxon>Sphingobacteriia</taxon>
        <taxon>Sphingobacteriales</taxon>
        <taxon>Sphingobacteriaceae</taxon>
        <taxon>Pedobacter</taxon>
    </lineage>
</organism>
<keyword evidence="2" id="KW-1185">Reference proteome</keyword>
<accession>A0A1H0G4Z6</accession>
<evidence type="ECO:0000313" key="1">
    <source>
        <dbReference type="EMBL" id="SDO01978.1"/>
    </source>
</evidence>
<dbReference type="EMBL" id="FNGY01000011">
    <property type="protein sequence ID" value="SDO01978.1"/>
    <property type="molecule type" value="Genomic_DNA"/>
</dbReference>
<dbReference type="OrthoDB" id="634311at2"/>
<name>A0A1H0G4Z6_9SPHI</name>
<gene>
    <name evidence="1" type="ORF">SAMN05421820_11144</name>
</gene>
<dbReference type="AlphaFoldDB" id="A0A1H0G4Z6"/>
<evidence type="ECO:0000313" key="2">
    <source>
        <dbReference type="Proteomes" id="UP000183200"/>
    </source>
</evidence>
<protein>
    <submittedName>
        <fullName evidence="1">Uncharacterized protein</fullName>
    </submittedName>
</protein>
<dbReference type="RefSeq" id="WP_143010547.1">
    <property type="nucleotide sequence ID" value="NZ_FNGY01000011.1"/>
</dbReference>